<protein>
    <submittedName>
        <fullName evidence="1">DUF2848 family protein</fullName>
    </submittedName>
</protein>
<comment type="caution">
    <text evidence="1">The sequence shown here is derived from an EMBL/GenBank/DDBJ whole genome shotgun (WGS) entry which is preliminary data.</text>
</comment>
<evidence type="ECO:0000313" key="2">
    <source>
        <dbReference type="Proteomes" id="UP001596175"/>
    </source>
</evidence>
<dbReference type="Proteomes" id="UP001596175">
    <property type="component" value="Unassembled WGS sequence"/>
</dbReference>
<dbReference type="InterPro" id="IPR021269">
    <property type="entry name" value="DUF2848"/>
</dbReference>
<gene>
    <name evidence="1" type="ORF">ACFPK1_23890</name>
</gene>
<accession>A0ABV9ZLX9</accession>
<name>A0ABV9ZLX9_9PSEU</name>
<proteinExistence type="predicted"/>
<dbReference type="Pfam" id="PF11010">
    <property type="entry name" value="DUF2848"/>
    <property type="match status" value="1"/>
</dbReference>
<sequence>MTLRLRVARTGDELRVEPARLVVAGYTARDQDAVARHIAELAAIGVPPPASVPVFYDLDPALLTTDDVVGVAGGNTSGEVEPVLLRAAGRWYLAVGSDHTDRDLERDDIAAAKAACPKPIGTAVLALPDDPAAFDLDHVAAVSAVDGVPYQSSSLAALLPPGDVLRRMGAAMADDPLVTDADLAVFGGTTPLLDGAFVPGTRWELALRLPDGTDLTHTYEVKIDKTGECPR</sequence>
<organism evidence="1 2">
    <name type="scientific">Actinomycetospora rhizophila</name>
    <dbReference type="NCBI Taxonomy" id="1416876"/>
    <lineage>
        <taxon>Bacteria</taxon>
        <taxon>Bacillati</taxon>
        <taxon>Actinomycetota</taxon>
        <taxon>Actinomycetes</taxon>
        <taxon>Pseudonocardiales</taxon>
        <taxon>Pseudonocardiaceae</taxon>
        <taxon>Actinomycetospora</taxon>
    </lineage>
</organism>
<dbReference type="EMBL" id="JBHSKG010000015">
    <property type="protein sequence ID" value="MFC5141300.1"/>
    <property type="molecule type" value="Genomic_DNA"/>
</dbReference>
<reference evidence="2" key="1">
    <citation type="journal article" date="2019" name="Int. J. Syst. Evol. Microbiol.">
        <title>The Global Catalogue of Microorganisms (GCM) 10K type strain sequencing project: providing services to taxonomists for standard genome sequencing and annotation.</title>
        <authorList>
            <consortium name="The Broad Institute Genomics Platform"/>
            <consortium name="The Broad Institute Genome Sequencing Center for Infectious Disease"/>
            <person name="Wu L."/>
            <person name="Ma J."/>
        </authorList>
    </citation>
    <scope>NUCLEOTIDE SEQUENCE [LARGE SCALE GENOMIC DNA]</scope>
    <source>
        <strain evidence="2">XZYJ18</strain>
    </source>
</reference>
<keyword evidence="2" id="KW-1185">Reference proteome</keyword>
<dbReference type="RefSeq" id="WP_378023455.1">
    <property type="nucleotide sequence ID" value="NZ_JBHSKG010000015.1"/>
</dbReference>
<evidence type="ECO:0000313" key="1">
    <source>
        <dbReference type="EMBL" id="MFC5141300.1"/>
    </source>
</evidence>